<keyword evidence="4" id="KW-1185">Reference proteome</keyword>
<dbReference type="EMBL" id="CAJVPJ010000173">
    <property type="protein sequence ID" value="CAG8490507.1"/>
    <property type="molecule type" value="Genomic_DNA"/>
</dbReference>
<feature type="compositionally biased region" description="Polar residues" evidence="1">
    <location>
        <begin position="148"/>
        <end position="179"/>
    </location>
</feature>
<evidence type="ECO:0000259" key="2">
    <source>
        <dbReference type="PROSITE" id="PS50048"/>
    </source>
</evidence>
<dbReference type="PROSITE" id="PS00463">
    <property type="entry name" value="ZN2_CY6_FUNGAL_1"/>
    <property type="match status" value="1"/>
</dbReference>
<sequence>MSYQLPPIVQEKIIIVMTQSRARREQFRFVSTDSKADIREELEKAFDLDRFSLQDPNGNIITGTFDSLANENSYTIVDRTRIFTPVSASIGQLNAFAETETSSQPVKREIEDEADPQQGKRKPSWMRMFQQKQKRARTSSTTTSAASEFSNPSRSNTSNSANSEQRRVSMTTSPASTFTKIDPQADQASTSIQPQIESSGGGGGGKASSKLSRPQHVCDRCRKSKKKCNRERPCERCTKARVDCTYPEQFS</sequence>
<dbReference type="Pfam" id="PF00172">
    <property type="entry name" value="Zn_clus"/>
    <property type="match status" value="1"/>
</dbReference>
<proteinExistence type="predicted"/>
<name>A0A9N8WIR5_9GLOM</name>
<dbReference type="SUPFAM" id="SSF57701">
    <property type="entry name" value="Zn2/Cys6 DNA-binding domain"/>
    <property type="match status" value="1"/>
</dbReference>
<dbReference type="InterPro" id="IPR001138">
    <property type="entry name" value="Zn2Cys6_DnaBD"/>
</dbReference>
<gene>
    <name evidence="3" type="ORF">POCULU_LOCUS2044</name>
</gene>
<protein>
    <submittedName>
        <fullName evidence="3">2968_t:CDS:1</fullName>
    </submittedName>
</protein>
<evidence type="ECO:0000313" key="4">
    <source>
        <dbReference type="Proteomes" id="UP000789572"/>
    </source>
</evidence>
<feature type="compositionally biased region" description="Low complexity" evidence="1">
    <location>
        <begin position="138"/>
        <end position="147"/>
    </location>
</feature>
<dbReference type="GO" id="GO:0000981">
    <property type="term" value="F:DNA-binding transcription factor activity, RNA polymerase II-specific"/>
    <property type="evidence" value="ECO:0007669"/>
    <property type="project" value="InterPro"/>
</dbReference>
<comment type="caution">
    <text evidence="3">The sequence shown here is derived from an EMBL/GenBank/DDBJ whole genome shotgun (WGS) entry which is preliminary data.</text>
</comment>
<dbReference type="OrthoDB" id="4132249at2759"/>
<reference evidence="3" key="1">
    <citation type="submission" date="2021-06" db="EMBL/GenBank/DDBJ databases">
        <authorList>
            <person name="Kallberg Y."/>
            <person name="Tangrot J."/>
            <person name="Rosling A."/>
        </authorList>
    </citation>
    <scope>NUCLEOTIDE SEQUENCE</scope>
    <source>
        <strain evidence="3">IA702</strain>
    </source>
</reference>
<evidence type="ECO:0000313" key="3">
    <source>
        <dbReference type="EMBL" id="CAG8490507.1"/>
    </source>
</evidence>
<organism evidence="3 4">
    <name type="scientific">Paraglomus occultum</name>
    <dbReference type="NCBI Taxonomy" id="144539"/>
    <lineage>
        <taxon>Eukaryota</taxon>
        <taxon>Fungi</taxon>
        <taxon>Fungi incertae sedis</taxon>
        <taxon>Mucoromycota</taxon>
        <taxon>Glomeromycotina</taxon>
        <taxon>Glomeromycetes</taxon>
        <taxon>Paraglomerales</taxon>
        <taxon>Paraglomeraceae</taxon>
        <taxon>Paraglomus</taxon>
    </lineage>
</organism>
<dbReference type="SMART" id="SM00066">
    <property type="entry name" value="GAL4"/>
    <property type="match status" value="1"/>
</dbReference>
<dbReference type="InterPro" id="IPR036864">
    <property type="entry name" value="Zn2-C6_fun-type_DNA-bd_sf"/>
</dbReference>
<feature type="domain" description="Zn(2)-C6 fungal-type" evidence="2">
    <location>
        <begin position="217"/>
        <end position="246"/>
    </location>
</feature>
<dbReference type="CDD" id="cd00067">
    <property type="entry name" value="GAL4"/>
    <property type="match status" value="1"/>
</dbReference>
<feature type="region of interest" description="Disordered" evidence="1">
    <location>
        <begin position="99"/>
        <end position="216"/>
    </location>
</feature>
<feature type="compositionally biased region" description="Polar residues" evidence="1">
    <location>
        <begin position="186"/>
        <end position="197"/>
    </location>
</feature>
<evidence type="ECO:0000256" key="1">
    <source>
        <dbReference type="SAM" id="MobiDB-lite"/>
    </source>
</evidence>
<dbReference type="Proteomes" id="UP000789572">
    <property type="component" value="Unassembled WGS sequence"/>
</dbReference>
<dbReference type="GO" id="GO:0008270">
    <property type="term" value="F:zinc ion binding"/>
    <property type="evidence" value="ECO:0007669"/>
    <property type="project" value="InterPro"/>
</dbReference>
<dbReference type="PROSITE" id="PS50048">
    <property type="entry name" value="ZN2_CY6_FUNGAL_2"/>
    <property type="match status" value="1"/>
</dbReference>
<accession>A0A9N8WIR5</accession>
<dbReference type="Gene3D" id="4.10.240.10">
    <property type="entry name" value="Zn(2)-C6 fungal-type DNA-binding domain"/>
    <property type="match status" value="1"/>
</dbReference>
<dbReference type="AlphaFoldDB" id="A0A9N8WIR5"/>